<dbReference type="eggNOG" id="COG4120">
    <property type="taxonomic scope" value="Bacteria"/>
</dbReference>
<feature type="transmembrane region" description="Helical" evidence="6">
    <location>
        <begin position="177"/>
        <end position="202"/>
    </location>
</feature>
<dbReference type="EMBL" id="CP001032">
    <property type="protein sequence ID" value="ACB77643.1"/>
    <property type="molecule type" value="Genomic_DNA"/>
</dbReference>
<accession>B1ZRJ3</accession>
<feature type="transmembrane region" description="Helical" evidence="6">
    <location>
        <begin position="241"/>
        <end position="263"/>
    </location>
</feature>
<feature type="transmembrane region" description="Helical" evidence="6">
    <location>
        <begin position="135"/>
        <end position="156"/>
    </location>
</feature>
<dbReference type="GO" id="GO:0005886">
    <property type="term" value="C:plasma membrane"/>
    <property type="evidence" value="ECO:0007669"/>
    <property type="project" value="UniProtKB-SubCell"/>
</dbReference>
<dbReference type="PANTHER" id="PTHR32196:SF69">
    <property type="entry name" value="BRANCHED-CHAIN AMINO ACID TRANSPORT SYSTEM, PERMEASE PROTEIN"/>
    <property type="match status" value="1"/>
</dbReference>
<keyword evidence="4 6" id="KW-1133">Transmembrane helix</keyword>
<feature type="transmembrane region" description="Helical" evidence="6">
    <location>
        <begin position="90"/>
        <end position="115"/>
    </location>
</feature>
<evidence type="ECO:0000256" key="4">
    <source>
        <dbReference type="ARBA" id="ARBA00022989"/>
    </source>
</evidence>
<dbReference type="STRING" id="452637.Oter_4372"/>
<feature type="transmembrane region" description="Helical" evidence="6">
    <location>
        <begin position="208"/>
        <end position="229"/>
    </location>
</feature>
<dbReference type="Pfam" id="PF02653">
    <property type="entry name" value="BPD_transp_2"/>
    <property type="match status" value="1"/>
</dbReference>
<dbReference type="PANTHER" id="PTHR32196">
    <property type="entry name" value="ABC TRANSPORTER PERMEASE PROTEIN YPHD-RELATED-RELATED"/>
    <property type="match status" value="1"/>
</dbReference>
<evidence type="ECO:0000313" key="7">
    <source>
        <dbReference type="EMBL" id="ACB77643.1"/>
    </source>
</evidence>
<evidence type="ECO:0000256" key="3">
    <source>
        <dbReference type="ARBA" id="ARBA00022692"/>
    </source>
</evidence>
<dbReference type="OrthoDB" id="9778389at2"/>
<keyword evidence="8" id="KW-1185">Reference proteome</keyword>
<dbReference type="AlphaFoldDB" id="B1ZRJ3"/>
<evidence type="ECO:0000256" key="1">
    <source>
        <dbReference type="ARBA" id="ARBA00004651"/>
    </source>
</evidence>
<sequence>MSAALSFLDVGLLTGLIYSLPVVALALAFRVLAFPDLTIEGSFSLAAATFGIIVKGGGSPTVGAAAGILAGAAAGGLTALLHARFKINKLLAGIIVVAICYTVSLRAMGAPNIGLISAPSAFTLVAFLDRDGTHLGSILLLVAIVSVIVTLCSQGLASRVGLRLRAAGANPGYARLLGVNVPANLICGLALSNAIAATGGILSAMSQGFADAGMGQGLLIMALAALAIGERTLPVRLNYSGFVLGAALLGTLIYQVVVCFAIQTGISAVDLKLATAILVLLVIATRASRRGPAFLEGIE</sequence>
<evidence type="ECO:0000256" key="2">
    <source>
        <dbReference type="ARBA" id="ARBA00022475"/>
    </source>
</evidence>
<gene>
    <name evidence="7" type="ordered locus">Oter_4372</name>
</gene>
<dbReference type="Proteomes" id="UP000007013">
    <property type="component" value="Chromosome"/>
</dbReference>
<comment type="subcellular location">
    <subcellularLocation>
        <location evidence="1">Cell membrane</location>
        <topology evidence="1">Multi-pass membrane protein</topology>
    </subcellularLocation>
</comment>
<keyword evidence="3 6" id="KW-0812">Transmembrane</keyword>
<organism evidence="7 8">
    <name type="scientific">Opitutus terrae (strain DSM 11246 / JCM 15787 / PB90-1)</name>
    <dbReference type="NCBI Taxonomy" id="452637"/>
    <lineage>
        <taxon>Bacteria</taxon>
        <taxon>Pseudomonadati</taxon>
        <taxon>Verrucomicrobiota</taxon>
        <taxon>Opitutia</taxon>
        <taxon>Opitutales</taxon>
        <taxon>Opitutaceae</taxon>
        <taxon>Opitutus</taxon>
    </lineage>
</organism>
<dbReference type="HOGENOM" id="CLU_067296_0_0_0"/>
<feature type="transmembrane region" description="Helical" evidence="6">
    <location>
        <begin position="12"/>
        <end position="32"/>
    </location>
</feature>
<protein>
    <submittedName>
        <fullName evidence="7">Inner-membrane translocator</fullName>
    </submittedName>
</protein>
<name>B1ZRJ3_OPITP</name>
<dbReference type="GO" id="GO:0022857">
    <property type="term" value="F:transmembrane transporter activity"/>
    <property type="evidence" value="ECO:0007669"/>
    <property type="project" value="InterPro"/>
</dbReference>
<evidence type="ECO:0000256" key="6">
    <source>
        <dbReference type="SAM" id="Phobius"/>
    </source>
</evidence>
<feature type="transmembrane region" description="Helical" evidence="6">
    <location>
        <begin position="269"/>
        <end position="287"/>
    </location>
</feature>
<evidence type="ECO:0000313" key="8">
    <source>
        <dbReference type="Proteomes" id="UP000007013"/>
    </source>
</evidence>
<keyword evidence="2" id="KW-1003">Cell membrane</keyword>
<dbReference type="RefSeq" id="WP_012377163.1">
    <property type="nucleotide sequence ID" value="NC_010571.1"/>
</dbReference>
<keyword evidence="5 6" id="KW-0472">Membrane</keyword>
<proteinExistence type="predicted"/>
<dbReference type="KEGG" id="ote:Oter_4372"/>
<feature type="transmembrane region" description="Helical" evidence="6">
    <location>
        <begin position="64"/>
        <end position="83"/>
    </location>
</feature>
<reference evidence="7 8" key="1">
    <citation type="journal article" date="2011" name="J. Bacteriol.">
        <title>Genome sequence of the verrucomicrobium Opitutus terrae PB90-1, an abundant inhabitant of rice paddy soil ecosystems.</title>
        <authorList>
            <person name="van Passel M.W."/>
            <person name="Kant R."/>
            <person name="Palva A."/>
            <person name="Copeland A."/>
            <person name="Lucas S."/>
            <person name="Lapidus A."/>
            <person name="Glavina del Rio T."/>
            <person name="Pitluck S."/>
            <person name="Goltsman E."/>
            <person name="Clum A."/>
            <person name="Sun H."/>
            <person name="Schmutz J."/>
            <person name="Larimer F.W."/>
            <person name="Land M.L."/>
            <person name="Hauser L."/>
            <person name="Kyrpides N."/>
            <person name="Mikhailova N."/>
            <person name="Richardson P.P."/>
            <person name="Janssen P.H."/>
            <person name="de Vos W.M."/>
            <person name="Smidt H."/>
        </authorList>
    </citation>
    <scope>NUCLEOTIDE SEQUENCE [LARGE SCALE GENOMIC DNA]</scope>
    <source>
        <strain evidence="8">DSM 11246 / JCM 15787 / PB90-1</strain>
    </source>
</reference>
<dbReference type="InterPro" id="IPR001851">
    <property type="entry name" value="ABC_transp_permease"/>
</dbReference>
<evidence type="ECO:0000256" key="5">
    <source>
        <dbReference type="ARBA" id="ARBA00023136"/>
    </source>
</evidence>